<evidence type="ECO:0000313" key="2">
    <source>
        <dbReference type="Proteomes" id="UP001163321"/>
    </source>
</evidence>
<keyword evidence="2" id="KW-1185">Reference proteome</keyword>
<sequence length="319" mass="35423">MVNLENSFIADAGAYVKGRYAITSTGVVRKGTGRAFSVVPEELEWGGEVIGRGASGRVLRSRHEPTNTPLALKIINMYDKTKREQIIREINALFDSKCSCLVTFFGAFLRDGAVVLALEYMDGGSLENAIHQLGPIPEHVLASIAFQILHALSYLKTNKRVHRDIKPPNLLLNSQGHVKLSDFGIASELGTSIAMCGTFVGTFRYMSPERVQHMQYSYSSDIWSLGLVLIETATGVYPYPKHKSCIDMIQSVLEAPPPALSSQYFSQDFCDFLQLCLQKNPLDRASADTLLESSWLQRYGAVNLESSISNVRHWIDTLQ</sequence>
<gene>
    <name evidence="1" type="ORF">PsorP6_008512</name>
</gene>
<evidence type="ECO:0000313" key="1">
    <source>
        <dbReference type="EMBL" id="KAI9914624.1"/>
    </source>
</evidence>
<dbReference type="EMBL" id="CM047582">
    <property type="protein sequence ID" value="KAI9914624.1"/>
    <property type="molecule type" value="Genomic_DNA"/>
</dbReference>
<accession>A0ACC0W7B7</accession>
<reference evidence="1 2" key="1">
    <citation type="journal article" date="2022" name="bioRxiv">
        <title>The genome of the oomycete Peronosclerospora sorghi, a cosmopolitan pathogen of maize and sorghum, is inflated with dispersed pseudogenes.</title>
        <authorList>
            <person name="Fletcher K."/>
            <person name="Martin F."/>
            <person name="Isakeit T."/>
            <person name="Cavanaugh K."/>
            <person name="Magill C."/>
            <person name="Michelmore R."/>
        </authorList>
    </citation>
    <scope>NUCLEOTIDE SEQUENCE [LARGE SCALE GENOMIC DNA]</scope>
    <source>
        <strain evidence="1">P6</strain>
    </source>
</reference>
<protein>
    <submittedName>
        <fullName evidence="1">Uncharacterized protein</fullName>
    </submittedName>
</protein>
<name>A0ACC0W7B7_9STRA</name>
<proteinExistence type="predicted"/>
<comment type="caution">
    <text evidence="1">The sequence shown here is derived from an EMBL/GenBank/DDBJ whole genome shotgun (WGS) entry which is preliminary data.</text>
</comment>
<organism evidence="1 2">
    <name type="scientific">Peronosclerospora sorghi</name>
    <dbReference type="NCBI Taxonomy" id="230839"/>
    <lineage>
        <taxon>Eukaryota</taxon>
        <taxon>Sar</taxon>
        <taxon>Stramenopiles</taxon>
        <taxon>Oomycota</taxon>
        <taxon>Peronosporomycetes</taxon>
        <taxon>Peronosporales</taxon>
        <taxon>Peronosporaceae</taxon>
        <taxon>Peronosclerospora</taxon>
    </lineage>
</organism>
<dbReference type="Proteomes" id="UP001163321">
    <property type="component" value="Chromosome 3"/>
</dbReference>